<keyword evidence="3 6" id="KW-0732">Signal</keyword>
<dbReference type="InterPro" id="IPR001563">
    <property type="entry name" value="Peptidase_S10"/>
</dbReference>
<accession>A0A9W6MS24</accession>
<name>A0A9W6MS24_9HYPH</name>
<proteinExistence type="predicted"/>
<evidence type="ECO:0000256" key="2">
    <source>
        <dbReference type="ARBA" id="ARBA00022670"/>
    </source>
</evidence>
<dbReference type="PANTHER" id="PTHR11802:SF3">
    <property type="entry name" value="RETINOID-INDUCIBLE SERINE CARBOXYPEPTIDASE"/>
    <property type="match status" value="1"/>
</dbReference>
<evidence type="ECO:0000313" key="9">
    <source>
        <dbReference type="Proteomes" id="UP000758856"/>
    </source>
</evidence>
<dbReference type="GO" id="GO:0006508">
    <property type="term" value="P:proteolysis"/>
    <property type="evidence" value="ECO:0007669"/>
    <property type="project" value="UniProtKB-KW"/>
</dbReference>
<gene>
    <name evidence="7" type="ORF">GCM10008170_18770</name>
    <name evidence="8" type="ORF">JOD31_000774</name>
</gene>
<evidence type="ECO:0000256" key="4">
    <source>
        <dbReference type="ARBA" id="ARBA00022801"/>
    </source>
</evidence>
<comment type="caution">
    <text evidence="7">The sequence shown here is derived from an EMBL/GenBank/DDBJ whole genome shotgun (WGS) entry which is preliminary data.</text>
</comment>
<dbReference type="Proteomes" id="UP001143400">
    <property type="component" value="Unassembled WGS sequence"/>
</dbReference>
<sequence>MTSRIISIAAAALLIGSLAPAGAQEKAPNPVALPAEATQRETAVTADGTLAYNVRVEAVPLYDPKGEKVAEVVVTSYLLDRTDAKTRPITYAFNGGPGAASAFLNFGAIGPKRMPFGAEGTTPSDLPHLVDNAETWLGFTDLVFVDPVGTGYSRAVGSNDAKDFWGVESDVDTLSRVVAKHLARRNRLTSPVYLVGESYGGFRVPRIARQLQSRDGVGVRGLVAISPVLDFAIRDGEGSSPMPWVSALPSLAASVRARKGPVERADLADVEAYATGEFLADLMKGPRDAEAVDRLSARVAEFTGLDRAFVKRLGGRVDIQTFARESRRDEGRVGSLYDANVTAFDPFPSSARAQWEDPVLDGALAPLTRAAVDFYARDLGFRVDRRYELLASDVNRGWKWGSGQSLPQSTSALREALALDPKLKVLVAHGATDLVTPYMESKIVLDQLPAFGDPERVKLVVYAGGHMFYARDDSRAALLKDAKALFGAK</sequence>
<dbReference type="PANTHER" id="PTHR11802">
    <property type="entry name" value="SERINE PROTEASE FAMILY S10 SERINE CARBOXYPEPTIDASE"/>
    <property type="match status" value="1"/>
</dbReference>
<organism evidence="7 10">
    <name type="scientific">Methylopila capsulata</name>
    <dbReference type="NCBI Taxonomy" id="61654"/>
    <lineage>
        <taxon>Bacteria</taxon>
        <taxon>Pseudomonadati</taxon>
        <taxon>Pseudomonadota</taxon>
        <taxon>Alphaproteobacteria</taxon>
        <taxon>Hyphomicrobiales</taxon>
        <taxon>Methylopilaceae</taxon>
        <taxon>Methylopila</taxon>
    </lineage>
</organism>
<dbReference type="InterPro" id="IPR018202">
    <property type="entry name" value="Ser_caboxypep_ser_AS"/>
</dbReference>
<feature type="chain" id="PRO_5040812460" evidence="6">
    <location>
        <begin position="24"/>
        <end position="489"/>
    </location>
</feature>
<dbReference type="EMBL" id="BSFF01000002">
    <property type="protein sequence ID" value="GLK55858.1"/>
    <property type="molecule type" value="Genomic_DNA"/>
</dbReference>
<reference evidence="7" key="3">
    <citation type="submission" date="2023-01" db="EMBL/GenBank/DDBJ databases">
        <authorList>
            <person name="Sun Q."/>
            <person name="Evtushenko L."/>
        </authorList>
    </citation>
    <scope>NUCLEOTIDE SEQUENCE</scope>
    <source>
        <strain evidence="7">VKM B-1606</strain>
    </source>
</reference>
<keyword evidence="9" id="KW-1185">Reference proteome</keyword>
<evidence type="ECO:0000313" key="10">
    <source>
        <dbReference type="Proteomes" id="UP001143400"/>
    </source>
</evidence>
<evidence type="ECO:0000313" key="8">
    <source>
        <dbReference type="EMBL" id="MBM7850562.1"/>
    </source>
</evidence>
<dbReference type="InterPro" id="IPR029058">
    <property type="entry name" value="AB_hydrolase_fold"/>
</dbReference>
<dbReference type="Proteomes" id="UP000758856">
    <property type="component" value="Unassembled WGS sequence"/>
</dbReference>
<feature type="signal peptide" evidence="6">
    <location>
        <begin position="1"/>
        <end position="23"/>
    </location>
</feature>
<evidence type="ECO:0000256" key="3">
    <source>
        <dbReference type="ARBA" id="ARBA00022729"/>
    </source>
</evidence>
<keyword evidence="1 8" id="KW-0121">Carboxypeptidase</keyword>
<evidence type="ECO:0000256" key="1">
    <source>
        <dbReference type="ARBA" id="ARBA00022645"/>
    </source>
</evidence>
<reference evidence="8 9" key="2">
    <citation type="submission" date="2021-01" db="EMBL/GenBank/DDBJ databases">
        <title>Genomic Encyclopedia of Type Strains, Phase IV (KMG-IV): sequencing the most valuable type-strain genomes for metagenomic binning, comparative biology and taxonomic classification.</title>
        <authorList>
            <person name="Goeker M."/>
        </authorList>
    </citation>
    <scope>NUCLEOTIDE SEQUENCE [LARGE SCALE GENOMIC DNA]</scope>
    <source>
        <strain evidence="8 9">DSM 6130</strain>
    </source>
</reference>
<dbReference type="AlphaFoldDB" id="A0A9W6MS24"/>
<evidence type="ECO:0000256" key="6">
    <source>
        <dbReference type="SAM" id="SignalP"/>
    </source>
</evidence>
<evidence type="ECO:0000313" key="7">
    <source>
        <dbReference type="EMBL" id="GLK55858.1"/>
    </source>
</evidence>
<evidence type="ECO:0000256" key="5">
    <source>
        <dbReference type="ARBA" id="ARBA00023180"/>
    </source>
</evidence>
<dbReference type="PROSITE" id="PS00131">
    <property type="entry name" value="CARBOXYPEPT_SER_SER"/>
    <property type="match status" value="1"/>
</dbReference>
<dbReference type="RefSeq" id="WP_204948971.1">
    <property type="nucleotide sequence ID" value="NZ_BSFF01000002.1"/>
</dbReference>
<dbReference type="Pfam" id="PF00450">
    <property type="entry name" value="Peptidase_S10"/>
    <property type="match status" value="1"/>
</dbReference>
<dbReference type="GO" id="GO:0004185">
    <property type="term" value="F:serine-type carboxypeptidase activity"/>
    <property type="evidence" value="ECO:0007669"/>
    <property type="project" value="InterPro"/>
</dbReference>
<keyword evidence="5" id="KW-0325">Glycoprotein</keyword>
<protein>
    <submittedName>
        <fullName evidence="8">Carboxypeptidase C (Cathepsin A)</fullName>
    </submittedName>
    <submittedName>
        <fullName evidence="7">Peptidase S10</fullName>
    </submittedName>
</protein>
<keyword evidence="4" id="KW-0378">Hydrolase</keyword>
<dbReference type="EMBL" id="JAFBCY010000001">
    <property type="protein sequence ID" value="MBM7850562.1"/>
    <property type="molecule type" value="Genomic_DNA"/>
</dbReference>
<reference evidence="7" key="1">
    <citation type="journal article" date="2014" name="Int. J. Syst. Evol. Microbiol.">
        <title>Complete genome sequence of Corynebacterium casei LMG S-19264T (=DSM 44701T), isolated from a smear-ripened cheese.</title>
        <authorList>
            <consortium name="US DOE Joint Genome Institute (JGI-PGF)"/>
            <person name="Walter F."/>
            <person name="Albersmeier A."/>
            <person name="Kalinowski J."/>
            <person name="Ruckert C."/>
        </authorList>
    </citation>
    <scope>NUCLEOTIDE SEQUENCE</scope>
    <source>
        <strain evidence="7">VKM B-1606</strain>
    </source>
</reference>
<dbReference type="Gene3D" id="3.40.50.1820">
    <property type="entry name" value="alpha/beta hydrolase"/>
    <property type="match status" value="2"/>
</dbReference>
<dbReference type="SUPFAM" id="SSF53474">
    <property type="entry name" value="alpha/beta-Hydrolases"/>
    <property type="match status" value="1"/>
</dbReference>
<keyword evidence="2" id="KW-0645">Protease</keyword>